<dbReference type="Proteomes" id="UP001478862">
    <property type="component" value="Unassembled WGS sequence"/>
</dbReference>
<gene>
    <name evidence="1" type="ORF">ABNX05_02065</name>
</gene>
<name>A0ABV1MLK8_9BACI</name>
<proteinExistence type="predicted"/>
<keyword evidence="2" id="KW-1185">Reference proteome</keyword>
<accession>A0ABV1MLK8</accession>
<sequence>MVGGSDEMIKRAVLNGTGYAILGQNAIENEINDGSITILQHISASIITSAINLKVRSDEPNILTFHEFLQNAWRVSNNLSESLG</sequence>
<reference evidence="1 2" key="1">
    <citation type="submission" date="2024-06" db="EMBL/GenBank/DDBJ databases">
        <title>Lysinibacillus zambalefons sp. nov., a Novel Firmicute Isolated from the Poon Bato Zambales Hyperalkaline Spring.</title>
        <authorList>
            <person name="Aja J.A."/>
            <person name="Lazaro J.E.H."/>
            <person name="Llorin L.D."/>
            <person name="Lim K.R."/>
            <person name="Teodosio J."/>
            <person name="Dalisay D.S."/>
        </authorList>
    </citation>
    <scope>NUCLEOTIDE SEQUENCE [LARGE SCALE GENOMIC DNA]</scope>
    <source>
        <strain evidence="1 2">M3</strain>
    </source>
</reference>
<comment type="caution">
    <text evidence="1">The sequence shown here is derived from an EMBL/GenBank/DDBJ whole genome shotgun (WGS) entry which is preliminary data.</text>
</comment>
<organism evidence="1 2">
    <name type="scientific">Lysinibacillus zambalensis</name>
    <dbReference type="NCBI Taxonomy" id="3160866"/>
    <lineage>
        <taxon>Bacteria</taxon>
        <taxon>Bacillati</taxon>
        <taxon>Bacillota</taxon>
        <taxon>Bacilli</taxon>
        <taxon>Bacillales</taxon>
        <taxon>Bacillaceae</taxon>
        <taxon>Lysinibacillus</taxon>
    </lineage>
</organism>
<evidence type="ECO:0000313" key="1">
    <source>
        <dbReference type="EMBL" id="MEQ6353395.1"/>
    </source>
</evidence>
<dbReference type="EMBL" id="JBEGDG010000001">
    <property type="protein sequence ID" value="MEQ6353395.1"/>
    <property type="molecule type" value="Genomic_DNA"/>
</dbReference>
<protein>
    <recommendedName>
        <fullName evidence="3">LysR substrate-binding domain-containing protein</fullName>
    </recommendedName>
</protein>
<evidence type="ECO:0008006" key="3">
    <source>
        <dbReference type="Google" id="ProtNLM"/>
    </source>
</evidence>
<evidence type="ECO:0000313" key="2">
    <source>
        <dbReference type="Proteomes" id="UP001478862"/>
    </source>
</evidence>